<dbReference type="AlphaFoldDB" id="A0A5S4G0Q4"/>
<dbReference type="Gene3D" id="3.30.750.24">
    <property type="entry name" value="STAS domain"/>
    <property type="match status" value="1"/>
</dbReference>
<accession>A0A5S4G0Q4</accession>
<dbReference type="SUPFAM" id="SSF52091">
    <property type="entry name" value="SpoIIaa-like"/>
    <property type="match status" value="1"/>
</dbReference>
<protein>
    <submittedName>
        <fullName evidence="3">STAS domain-containing protein</fullName>
    </submittedName>
</protein>
<reference evidence="3 4" key="1">
    <citation type="submission" date="2019-05" db="EMBL/GenBank/DDBJ databases">
        <title>Draft genome sequence of Nonomuraea zeae DSM 100528.</title>
        <authorList>
            <person name="Saricaoglu S."/>
            <person name="Isik K."/>
        </authorList>
    </citation>
    <scope>NUCLEOTIDE SEQUENCE [LARGE SCALE GENOMIC DNA]</scope>
    <source>
        <strain evidence="3 4">DSM 100528</strain>
    </source>
</reference>
<dbReference type="Proteomes" id="UP000306628">
    <property type="component" value="Unassembled WGS sequence"/>
</dbReference>
<evidence type="ECO:0000259" key="2">
    <source>
        <dbReference type="PROSITE" id="PS50801"/>
    </source>
</evidence>
<proteinExistence type="predicted"/>
<feature type="domain" description="STAS" evidence="2">
    <location>
        <begin position="90"/>
        <end position="169"/>
    </location>
</feature>
<comment type="caution">
    <text evidence="3">The sequence shown here is derived from an EMBL/GenBank/DDBJ whole genome shotgun (WGS) entry which is preliminary data.</text>
</comment>
<dbReference type="InterPro" id="IPR058548">
    <property type="entry name" value="MlaB-like_STAS"/>
</dbReference>
<dbReference type="InterPro" id="IPR002645">
    <property type="entry name" value="STAS_dom"/>
</dbReference>
<dbReference type="PROSITE" id="PS50801">
    <property type="entry name" value="STAS"/>
    <property type="match status" value="1"/>
</dbReference>
<dbReference type="Pfam" id="PF13466">
    <property type="entry name" value="STAS_2"/>
    <property type="match status" value="1"/>
</dbReference>
<dbReference type="EMBL" id="VCKX01000192">
    <property type="protein sequence ID" value="TMR26615.1"/>
    <property type="molecule type" value="Genomic_DNA"/>
</dbReference>
<organism evidence="3 4">
    <name type="scientific">Nonomuraea zeae</name>
    <dbReference type="NCBI Taxonomy" id="1642303"/>
    <lineage>
        <taxon>Bacteria</taxon>
        <taxon>Bacillati</taxon>
        <taxon>Actinomycetota</taxon>
        <taxon>Actinomycetes</taxon>
        <taxon>Streptosporangiales</taxon>
        <taxon>Streptosporangiaceae</taxon>
        <taxon>Nonomuraea</taxon>
    </lineage>
</organism>
<sequence length="185" mass="19191">MIQVTARTTPLTLAPSQRVHAASSPRPSCLALPRRSPEPGMNATDTTNAPAPEITAVIAAMTESSGIAPTPITDAGQFLRIVPLADRAGLRIAGELDHSTLPDLARALASMARGGAGFCIDLSGLAFIDTGCLRALVGAAAALHDGGRDQVLTLRSVPPQVRRLLKLTGWRQTPGLHLQASARPG</sequence>
<dbReference type="InterPro" id="IPR036513">
    <property type="entry name" value="STAS_dom_sf"/>
</dbReference>
<gene>
    <name evidence="3" type="ORF">ETD85_41895</name>
</gene>
<dbReference type="CDD" id="cd07043">
    <property type="entry name" value="STAS_anti-anti-sigma_factors"/>
    <property type="match status" value="1"/>
</dbReference>
<feature type="region of interest" description="Disordered" evidence="1">
    <location>
        <begin position="15"/>
        <end position="49"/>
    </location>
</feature>
<evidence type="ECO:0000256" key="1">
    <source>
        <dbReference type="SAM" id="MobiDB-lite"/>
    </source>
</evidence>
<dbReference type="OrthoDB" id="116243at2"/>
<evidence type="ECO:0000313" key="3">
    <source>
        <dbReference type="EMBL" id="TMR26615.1"/>
    </source>
</evidence>
<keyword evidence="4" id="KW-1185">Reference proteome</keyword>
<evidence type="ECO:0000313" key="4">
    <source>
        <dbReference type="Proteomes" id="UP000306628"/>
    </source>
</evidence>
<name>A0A5S4G0Q4_9ACTN</name>